<evidence type="ECO:0000313" key="8">
    <source>
        <dbReference type="Proteomes" id="UP000041254"/>
    </source>
</evidence>
<dbReference type="SUPFAM" id="SSF52151">
    <property type="entry name" value="FabD/lysophospholipase-like"/>
    <property type="match status" value="1"/>
</dbReference>
<dbReference type="InterPro" id="IPR001227">
    <property type="entry name" value="Ac_transferase_dom_sf"/>
</dbReference>
<dbReference type="InterPro" id="IPR009081">
    <property type="entry name" value="PP-bd_ACP"/>
</dbReference>
<dbReference type="SMART" id="SM01294">
    <property type="entry name" value="PKS_PP_betabranch"/>
    <property type="match status" value="1"/>
</dbReference>
<proteinExistence type="predicted"/>
<feature type="non-terminal residue" evidence="7">
    <location>
        <position position="1220"/>
    </location>
</feature>
<dbReference type="Pfam" id="PF00501">
    <property type="entry name" value="AMP-binding"/>
    <property type="match status" value="1"/>
</dbReference>
<protein>
    <submittedName>
        <fullName evidence="7">Uncharacterized protein</fullName>
    </submittedName>
</protein>
<dbReference type="InterPro" id="IPR014043">
    <property type="entry name" value="Acyl_transferase_dom"/>
</dbReference>
<dbReference type="InterPro" id="IPR020806">
    <property type="entry name" value="PKS_PP-bd"/>
</dbReference>
<feature type="domain" description="Ketosynthase family 3 (KS3)" evidence="6">
    <location>
        <begin position="604"/>
        <end position="1030"/>
    </location>
</feature>
<keyword evidence="1" id="KW-0596">Phosphopantetheine</keyword>
<dbReference type="EMBL" id="CDMY01000506">
    <property type="protein sequence ID" value="CEM18661.1"/>
    <property type="molecule type" value="Genomic_DNA"/>
</dbReference>
<dbReference type="InterPro" id="IPR036736">
    <property type="entry name" value="ACP-like_sf"/>
</dbReference>
<dbReference type="InterPro" id="IPR032821">
    <property type="entry name" value="PKS_assoc"/>
</dbReference>
<dbReference type="PROSITE" id="PS00606">
    <property type="entry name" value="KS3_1"/>
    <property type="match status" value="1"/>
</dbReference>
<dbReference type="InterPro" id="IPR016035">
    <property type="entry name" value="Acyl_Trfase/lysoPLipase"/>
</dbReference>
<dbReference type="Pfam" id="PF00109">
    <property type="entry name" value="ketoacyl-synt"/>
    <property type="match status" value="1"/>
</dbReference>
<dbReference type="InterPro" id="IPR018201">
    <property type="entry name" value="Ketoacyl_synth_AS"/>
</dbReference>
<accession>A0A0G4FVQ8</accession>
<dbReference type="SMART" id="SM00823">
    <property type="entry name" value="PKS_PP"/>
    <property type="match status" value="1"/>
</dbReference>
<dbReference type="SMART" id="SM00827">
    <property type="entry name" value="PKS_AT"/>
    <property type="match status" value="1"/>
</dbReference>
<dbReference type="Pfam" id="PF16197">
    <property type="entry name" value="KAsynt_C_assoc"/>
    <property type="match status" value="1"/>
</dbReference>
<dbReference type="OMA" id="YMINDAD"/>
<dbReference type="InterPro" id="IPR014031">
    <property type="entry name" value="Ketoacyl_synth_C"/>
</dbReference>
<dbReference type="Gene3D" id="3.40.47.10">
    <property type="match status" value="1"/>
</dbReference>
<evidence type="ECO:0000256" key="4">
    <source>
        <dbReference type="SAM" id="MobiDB-lite"/>
    </source>
</evidence>
<dbReference type="Proteomes" id="UP000041254">
    <property type="component" value="Unassembled WGS sequence"/>
</dbReference>
<dbReference type="SUPFAM" id="SSF56801">
    <property type="entry name" value="Acetyl-CoA synthetase-like"/>
    <property type="match status" value="1"/>
</dbReference>
<dbReference type="Gene3D" id="3.40.50.12780">
    <property type="entry name" value="N-terminal domain of ligase-like"/>
    <property type="match status" value="1"/>
</dbReference>
<dbReference type="FunFam" id="3.40.47.10:FF:000019">
    <property type="entry name" value="Polyketide synthase type I"/>
    <property type="match status" value="1"/>
</dbReference>
<evidence type="ECO:0000259" key="5">
    <source>
        <dbReference type="PROSITE" id="PS50075"/>
    </source>
</evidence>
<evidence type="ECO:0000259" key="6">
    <source>
        <dbReference type="PROSITE" id="PS52004"/>
    </source>
</evidence>
<keyword evidence="2" id="KW-0597">Phosphoprotein</keyword>
<reference evidence="7 8" key="1">
    <citation type="submission" date="2014-11" db="EMBL/GenBank/DDBJ databases">
        <authorList>
            <person name="Zhu J."/>
            <person name="Qi W."/>
            <person name="Song R."/>
        </authorList>
    </citation>
    <scope>NUCLEOTIDE SEQUENCE [LARGE SCALE GENOMIC DNA]</scope>
</reference>
<dbReference type="PANTHER" id="PTHR43775:SF37">
    <property type="entry name" value="SI:DKEY-61P9.11"/>
    <property type="match status" value="1"/>
</dbReference>
<dbReference type="GO" id="GO:0031177">
    <property type="term" value="F:phosphopantetheine binding"/>
    <property type="evidence" value="ECO:0007669"/>
    <property type="project" value="InterPro"/>
</dbReference>
<evidence type="ECO:0000256" key="1">
    <source>
        <dbReference type="ARBA" id="ARBA00022450"/>
    </source>
</evidence>
<dbReference type="PANTHER" id="PTHR43775">
    <property type="entry name" value="FATTY ACID SYNTHASE"/>
    <property type="match status" value="1"/>
</dbReference>
<evidence type="ECO:0000256" key="2">
    <source>
        <dbReference type="ARBA" id="ARBA00022553"/>
    </source>
</evidence>
<dbReference type="SMART" id="SM00825">
    <property type="entry name" value="PKS_KS"/>
    <property type="match status" value="1"/>
</dbReference>
<dbReference type="CDD" id="cd00833">
    <property type="entry name" value="PKS"/>
    <property type="match status" value="1"/>
</dbReference>
<dbReference type="InterPro" id="IPR014030">
    <property type="entry name" value="Ketoacyl_synth_N"/>
</dbReference>
<dbReference type="PROSITE" id="PS52004">
    <property type="entry name" value="KS3_2"/>
    <property type="match status" value="1"/>
</dbReference>
<dbReference type="OrthoDB" id="16262at2759"/>
<dbReference type="GO" id="GO:0004312">
    <property type="term" value="F:fatty acid synthase activity"/>
    <property type="evidence" value="ECO:0007669"/>
    <property type="project" value="TreeGrafter"/>
</dbReference>
<dbReference type="Pfam" id="PF02801">
    <property type="entry name" value="Ketoacyl-synt_C"/>
    <property type="match status" value="1"/>
</dbReference>
<dbReference type="Gene3D" id="1.10.1200.10">
    <property type="entry name" value="ACP-like"/>
    <property type="match status" value="1"/>
</dbReference>
<feature type="domain" description="Carrier" evidence="5">
    <location>
        <begin position="506"/>
        <end position="582"/>
    </location>
</feature>
<dbReference type="AlphaFoldDB" id="A0A0G4FVQ8"/>
<dbReference type="InterPro" id="IPR000873">
    <property type="entry name" value="AMP-dep_synth/lig_dom"/>
</dbReference>
<feature type="region of interest" description="Disordered" evidence="4">
    <location>
        <begin position="470"/>
        <end position="497"/>
    </location>
</feature>
<name>A0A0G4FVQ8_VITBC</name>
<dbReference type="SUPFAM" id="SSF47336">
    <property type="entry name" value="ACP-like"/>
    <property type="match status" value="1"/>
</dbReference>
<dbReference type="VEuPathDB" id="CryptoDB:Vbra_16257"/>
<dbReference type="InterPro" id="IPR050091">
    <property type="entry name" value="PKS_NRPS_Biosynth_Enz"/>
</dbReference>
<gene>
    <name evidence="7" type="ORF">Vbra_16257</name>
</gene>
<dbReference type="PhylomeDB" id="A0A0G4FVQ8"/>
<keyword evidence="8" id="KW-1185">Reference proteome</keyword>
<dbReference type="PROSITE" id="PS50075">
    <property type="entry name" value="CARRIER"/>
    <property type="match status" value="1"/>
</dbReference>
<dbReference type="InParanoid" id="A0A0G4FVQ8"/>
<dbReference type="InterPro" id="IPR016039">
    <property type="entry name" value="Thiolase-like"/>
</dbReference>
<sequence length="1220" mass="131351">MADTHSTSISAMEVPPRPISHDLSQLHQLYGASAFGTALAKWADEIPQHPAITWLDGNGEPAEVFTYRELFRKDNRWRSIEWILTSDAFKRTAADDKPEASFTPPSIGLSDIAFLQFTSGSTAAPKGVMVTHGSLLHNVHCCASAPGCDSNIDDPTIPNITYTRTREILMQRHEISERVRGHRLRLFSWVPVYHDMGLIGFLCSPIFFGCELFQISPLDFVRKPYLWLQGMSRYKACVSGAPNFAFELVTRKMPDSVFHELDLSHVMGFLCGAEPIRVATVDNFIKGVVELVDEADMDAGGYQRLVGCGVPFPGIDVRIVDPETLKELPEGRRGEGCVAAFSLEVDGRERLGLAVEIKMDNGTGTLGWLSGLWQAFTSKGAQYRQVGREICKAVSAKVGIPVFHIWLLEPRTIPKTTAGKVRRFKTRELLLNMVLAGLIWDEVVAEPDTDNEEQAAAAHLPTNEASVAECAAGGDNDDSPAARTRPSGGSVATQEEATGQGLFIGQRREMVQSAVLASAAKILGNTDTFDFDAPLHELGVDSIGAVEFAENVSQTLSLHIEPTLIFNYPTTNDIIDFLVGELEGCAIEEAAQEGGKLVGGIRADEPIAIVGAACRLPGGSSSLESLWELLSTGGDAIVEVPLTRWNVDEHYDGDPDMEGKMYIREGGFIDGAEMFDAAFFRISPAEAKTMDPQQRIMLEVSYEALHNAGYSRQTLMRSQIGVFVGCCSFDWHHVQNQTALSVSSYSTSGAAASILSNRISYILGLQGPSMTVDTACSSSLVALDTAVSNLRRGVCSTCVGAGINLMLNPQVTVAFCKARMMAPDARCKTFDTSANGYVRGEGGAAIILKRLSDTSADSVGVLACLRGTAVNHGGRAASLTAPSGPAQQQVIRSALRQAGLQPSSVDFIETHGTGTSLGGPIEVGALKAVFAGGRESEHPLVLGALKTNMGHLEGAAGIAGVLKAVLVLQMKQTPPNLRFSSLNPHIDIEGLPVAFPTETLPLIPPPGRRLLAGVSSFGFGGANAHVILEEAPAVDRPPATKSTEAANVPVKAEKKKVAFLFTGQGSQHLDMGKELYENDKVFQQSFDQCIGILDRYMAPIKAFDVLFPGDDQEERQKMQKLVDQTRFSQPLIFAVEYSLAELLRSRGVTPDVVMGHSLGEYVAATVAGVMSLEDGLKLIAERARIMDDAPPRDGVMAACRLSEEEVLKGIASVGEDETRT</sequence>
<dbReference type="Gene3D" id="3.40.366.10">
    <property type="entry name" value="Malonyl-Coenzyme A Acyl Carrier Protein, domain 2"/>
    <property type="match status" value="1"/>
</dbReference>
<evidence type="ECO:0000256" key="3">
    <source>
        <dbReference type="ARBA" id="ARBA00022679"/>
    </source>
</evidence>
<dbReference type="GO" id="GO:0006633">
    <property type="term" value="P:fatty acid biosynthetic process"/>
    <property type="evidence" value="ECO:0007669"/>
    <property type="project" value="InterPro"/>
</dbReference>
<dbReference type="SUPFAM" id="SSF53901">
    <property type="entry name" value="Thiolase-like"/>
    <property type="match status" value="1"/>
</dbReference>
<dbReference type="STRING" id="1169540.A0A0G4FVQ8"/>
<organism evidence="7 8">
    <name type="scientific">Vitrella brassicaformis (strain CCMP3155)</name>
    <dbReference type="NCBI Taxonomy" id="1169540"/>
    <lineage>
        <taxon>Eukaryota</taxon>
        <taxon>Sar</taxon>
        <taxon>Alveolata</taxon>
        <taxon>Colpodellida</taxon>
        <taxon>Vitrellaceae</taxon>
        <taxon>Vitrella</taxon>
    </lineage>
</organism>
<evidence type="ECO:0000313" key="7">
    <source>
        <dbReference type="EMBL" id="CEM18661.1"/>
    </source>
</evidence>
<dbReference type="InterPro" id="IPR020841">
    <property type="entry name" value="PKS_Beta-ketoAc_synthase_dom"/>
</dbReference>
<keyword evidence="3" id="KW-0808">Transferase</keyword>
<dbReference type="InterPro" id="IPR042099">
    <property type="entry name" value="ANL_N_sf"/>
</dbReference>
<dbReference type="Pfam" id="PF00698">
    <property type="entry name" value="Acyl_transf_1"/>
    <property type="match status" value="1"/>
</dbReference>
<dbReference type="GO" id="GO:0004315">
    <property type="term" value="F:3-oxoacyl-[acyl-carrier-protein] synthase activity"/>
    <property type="evidence" value="ECO:0007669"/>
    <property type="project" value="InterPro"/>
</dbReference>
<dbReference type="Pfam" id="PF00550">
    <property type="entry name" value="PP-binding"/>
    <property type="match status" value="1"/>
</dbReference>